<dbReference type="EMBL" id="FMBI01000031">
    <property type="protein sequence ID" value="SCC40191.1"/>
    <property type="molecule type" value="Genomic_DNA"/>
</dbReference>
<evidence type="ECO:0000313" key="2">
    <source>
        <dbReference type="EMBL" id="SCC40191.1"/>
    </source>
</evidence>
<feature type="transmembrane region" description="Helical" evidence="1">
    <location>
        <begin position="44"/>
        <end position="64"/>
    </location>
</feature>
<keyword evidence="1" id="KW-0812">Transmembrane</keyword>
<evidence type="ECO:0000256" key="1">
    <source>
        <dbReference type="SAM" id="Phobius"/>
    </source>
</evidence>
<evidence type="ECO:0000313" key="3">
    <source>
        <dbReference type="Proteomes" id="UP000195991"/>
    </source>
</evidence>
<accession>A0A1C4E9I8</accession>
<keyword evidence="1" id="KW-0472">Membrane</keyword>
<feature type="transmembrane region" description="Helical" evidence="1">
    <location>
        <begin position="18"/>
        <end position="38"/>
    </location>
</feature>
<dbReference type="AlphaFoldDB" id="A0A1C4E9I8"/>
<sequence length="70" mass="8067">MVSNVHGTDKRATSKKRFINTILSIPLVALALFLLASADVEMNYFILITFISVIIIIFQLVYFYKQWKVV</sequence>
<dbReference type="Proteomes" id="UP000195991">
    <property type="component" value="Unassembled WGS sequence"/>
</dbReference>
<gene>
    <name evidence="2" type="ORF">BTT61001_02990</name>
</gene>
<proteinExistence type="predicted"/>
<name>A0A1C4E9I8_BACTU</name>
<organism evidence="2 3">
    <name type="scientific">Bacillus thuringiensis</name>
    <dbReference type="NCBI Taxonomy" id="1428"/>
    <lineage>
        <taxon>Bacteria</taxon>
        <taxon>Bacillati</taxon>
        <taxon>Bacillota</taxon>
        <taxon>Bacilli</taxon>
        <taxon>Bacillales</taxon>
        <taxon>Bacillaceae</taxon>
        <taxon>Bacillus</taxon>
        <taxon>Bacillus cereus group</taxon>
    </lineage>
</organism>
<protein>
    <submittedName>
        <fullName evidence="2">Uncharacterized protein</fullName>
    </submittedName>
</protein>
<keyword evidence="1" id="KW-1133">Transmembrane helix</keyword>
<reference evidence="2 3" key="1">
    <citation type="submission" date="2016-08" db="EMBL/GenBank/DDBJ databases">
        <authorList>
            <person name="Seilhamer J.J."/>
        </authorList>
    </citation>
    <scope>NUCLEOTIDE SEQUENCE [LARGE SCALE GENOMIC DNA]</scope>
    <source>
        <strain evidence="2 3">IEBC_T61001</strain>
    </source>
</reference>